<evidence type="ECO:0000313" key="3">
    <source>
        <dbReference type="Proteomes" id="UP000248961"/>
    </source>
</evidence>
<dbReference type="GeneID" id="37194910"/>
<dbReference type="EMBL" id="KZ824267">
    <property type="protein sequence ID" value="RAL17216.1"/>
    <property type="molecule type" value="Genomic_DNA"/>
</dbReference>
<dbReference type="Proteomes" id="UP000248961">
    <property type="component" value="Unassembled WGS sequence"/>
</dbReference>
<dbReference type="VEuPathDB" id="FungiDB:BO97DRAFT_2169"/>
<accession>A0A395IAY9</accession>
<name>A0A395IAY9_ASPHC</name>
<gene>
    <name evidence="2" type="ORF">BO97DRAFT_2169</name>
</gene>
<dbReference type="RefSeq" id="XP_025556370.1">
    <property type="nucleotide sequence ID" value="XM_025690621.1"/>
</dbReference>
<dbReference type="AlphaFoldDB" id="A0A395IAY9"/>
<keyword evidence="1" id="KW-0732">Signal</keyword>
<evidence type="ECO:0000256" key="1">
    <source>
        <dbReference type="SAM" id="SignalP"/>
    </source>
</evidence>
<organism evidence="2 3">
    <name type="scientific">Aspergillus homomorphus (strain CBS 101889)</name>
    <dbReference type="NCBI Taxonomy" id="1450537"/>
    <lineage>
        <taxon>Eukaryota</taxon>
        <taxon>Fungi</taxon>
        <taxon>Dikarya</taxon>
        <taxon>Ascomycota</taxon>
        <taxon>Pezizomycotina</taxon>
        <taxon>Eurotiomycetes</taxon>
        <taxon>Eurotiomycetidae</taxon>
        <taxon>Eurotiales</taxon>
        <taxon>Aspergillaceae</taxon>
        <taxon>Aspergillus</taxon>
        <taxon>Aspergillus subgen. Circumdati</taxon>
    </lineage>
</organism>
<evidence type="ECO:0000313" key="2">
    <source>
        <dbReference type="EMBL" id="RAL17216.1"/>
    </source>
</evidence>
<feature type="chain" id="PRO_5017285809" evidence="1">
    <location>
        <begin position="23"/>
        <end position="178"/>
    </location>
</feature>
<feature type="signal peptide" evidence="1">
    <location>
        <begin position="1"/>
        <end position="22"/>
    </location>
</feature>
<protein>
    <submittedName>
        <fullName evidence="2">Uncharacterized protein</fullName>
    </submittedName>
</protein>
<keyword evidence="3" id="KW-1185">Reference proteome</keyword>
<reference evidence="2 3" key="1">
    <citation type="submission" date="2018-02" db="EMBL/GenBank/DDBJ databases">
        <title>The genomes of Aspergillus section Nigri reveals drivers in fungal speciation.</title>
        <authorList>
            <consortium name="DOE Joint Genome Institute"/>
            <person name="Vesth T.C."/>
            <person name="Nybo J."/>
            <person name="Theobald S."/>
            <person name="Brandl J."/>
            <person name="Frisvad J.C."/>
            <person name="Nielsen K.F."/>
            <person name="Lyhne E.K."/>
            <person name="Kogle M.E."/>
            <person name="Kuo A."/>
            <person name="Riley R."/>
            <person name="Clum A."/>
            <person name="Nolan M."/>
            <person name="Lipzen A."/>
            <person name="Salamov A."/>
            <person name="Henrissat B."/>
            <person name="Wiebenga A."/>
            <person name="De vries R.P."/>
            <person name="Grigoriev I.V."/>
            <person name="Mortensen U.H."/>
            <person name="Andersen M.R."/>
            <person name="Baker S.E."/>
        </authorList>
    </citation>
    <scope>NUCLEOTIDE SEQUENCE [LARGE SCALE GENOMIC DNA]</scope>
    <source>
        <strain evidence="2 3">CBS 101889</strain>
    </source>
</reference>
<proteinExistence type="predicted"/>
<sequence>MITNLGAMVLFFFLLVDIRLLGCHIGSTGVFVREWCAWRMSCYLDGQSIYWTSAEDVRVIGLGSVVPAIVLLPSRILLQSHRWPGLRVGIIALVASFQGGIADIPKDSPVTILPSHLSNGIQGAKDAAAAENFILAKTRRVCLRSCMSEEHWQPGCGDSSVGILTHGGFACRSPGHCL</sequence>